<comment type="similarity">
    <text evidence="6">Belongs to the MIP/aquaporin (TC 1.A.8) family.</text>
</comment>
<name>A0ABX6WJD8_STRMQ</name>
<evidence type="ECO:0000313" key="10">
    <source>
        <dbReference type="Proteomes" id="UP000663421"/>
    </source>
</evidence>
<feature type="transmembrane region" description="Helical" evidence="8">
    <location>
        <begin position="71"/>
        <end position="93"/>
    </location>
</feature>
<dbReference type="InterPro" id="IPR034294">
    <property type="entry name" value="Aquaporin_transptr"/>
</dbReference>
<proteinExistence type="inferred from homology"/>
<keyword evidence="2 6" id="KW-0813">Transport</keyword>
<keyword evidence="10" id="KW-1185">Reference proteome</keyword>
<dbReference type="InterPro" id="IPR023271">
    <property type="entry name" value="Aquaporin-like"/>
</dbReference>
<protein>
    <submittedName>
        <fullName evidence="9">Aquaporin</fullName>
    </submittedName>
</protein>
<dbReference type="Proteomes" id="UP000663421">
    <property type="component" value="Chromosome"/>
</dbReference>
<reference evidence="9 10" key="1">
    <citation type="submission" date="2020-11" db="EMBL/GenBank/DDBJ databases">
        <title>Complete genome sequence unveiled secondary metabolic potentials in Streptomyces solisilvae HNM0141.</title>
        <authorList>
            <person name="Huang X."/>
        </authorList>
    </citation>
    <scope>NUCLEOTIDE SEQUENCE [LARGE SCALE GENOMIC DNA]</scope>
    <source>
        <strain evidence="9 10">HNM0141</strain>
    </source>
</reference>
<dbReference type="Gene3D" id="1.20.1080.10">
    <property type="entry name" value="Glycerol uptake facilitator protein"/>
    <property type="match status" value="1"/>
</dbReference>
<dbReference type="PANTHER" id="PTHR45724">
    <property type="entry name" value="AQUAPORIN NIP2-1"/>
    <property type="match status" value="1"/>
</dbReference>
<feature type="region of interest" description="Disordered" evidence="7">
    <location>
        <begin position="213"/>
        <end position="236"/>
    </location>
</feature>
<keyword evidence="3 6" id="KW-0812">Transmembrane</keyword>
<evidence type="ECO:0000256" key="1">
    <source>
        <dbReference type="ARBA" id="ARBA00004141"/>
    </source>
</evidence>
<dbReference type="EMBL" id="CP065050">
    <property type="protein sequence ID" value="QPI61238.1"/>
    <property type="molecule type" value="Genomic_DNA"/>
</dbReference>
<feature type="transmembrane region" description="Helical" evidence="8">
    <location>
        <begin position="31"/>
        <end position="50"/>
    </location>
</feature>
<dbReference type="InterPro" id="IPR022357">
    <property type="entry name" value="MIP_CS"/>
</dbReference>
<evidence type="ECO:0000256" key="2">
    <source>
        <dbReference type="ARBA" id="ARBA00022448"/>
    </source>
</evidence>
<organism evidence="9 10">
    <name type="scientific">Streptomyces malaysiensis</name>
    <dbReference type="NCBI Taxonomy" id="92644"/>
    <lineage>
        <taxon>Bacteria</taxon>
        <taxon>Bacillati</taxon>
        <taxon>Actinomycetota</taxon>
        <taxon>Actinomycetes</taxon>
        <taxon>Kitasatosporales</taxon>
        <taxon>Streptomycetaceae</taxon>
        <taxon>Streptomyces</taxon>
        <taxon>Streptomyces violaceusniger group</taxon>
    </lineage>
</organism>
<feature type="compositionally biased region" description="Low complexity" evidence="7">
    <location>
        <begin position="215"/>
        <end position="236"/>
    </location>
</feature>
<feature type="transmembrane region" description="Helical" evidence="8">
    <location>
        <begin position="183"/>
        <end position="204"/>
    </location>
</feature>
<accession>A0ABX6WJD8</accession>
<dbReference type="InterPro" id="IPR000425">
    <property type="entry name" value="MIP"/>
</dbReference>
<dbReference type="PROSITE" id="PS00221">
    <property type="entry name" value="MIP"/>
    <property type="match status" value="1"/>
</dbReference>
<dbReference type="Pfam" id="PF00230">
    <property type="entry name" value="MIP"/>
    <property type="match status" value="1"/>
</dbReference>
<comment type="subcellular location">
    <subcellularLocation>
        <location evidence="1">Membrane</location>
        <topology evidence="1">Multi-pass membrane protein</topology>
    </subcellularLocation>
</comment>
<evidence type="ECO:0000256" key="5">
    <source>
        <dbReference type="ARBA" id="ARBA00023136"/>
    </source>
</evidence>
<evidence type="ECO:0000256" key="6">
    <source>
        <dbReference type="RuleBase" id="RU000477"/>
    </source>
</evidence>
<evidence type="ECO:0000256" key="3">
    <source>
        <dbReference type="ARBA" id="ARBA00022692"/>
    </source>
</evidence>
<gene>
    <name evidence="9" type="ORF">I1A49_45640</name>
</gene>
<keyword evidence="4 8" id="KW-1133">Transmembrane helix</keyword>
<evidence type="ECO:0000256" key="8">
    <source>
        <dbReference type="SAM" id="Phobius"/>
    </source>
</evidence>
<evidence type="ECO:0000313" key="9">
    <source>
        <dbReference type="EMBL" id="QPI61238.1"/>
    </source>
</evidence>
<dbReference type="PANTHER" id="PTHR45724:SF13">
    <property type="entry name" value="AQUAPORIN NIP1-1-RELATED"/>
    <property type="match status" value="1"/>
</dbReference>
<evidence type="ECO:0000256" key="7">
    <source>
        <dbReference type="SAM" id="MobiDB-lite"/>
    </source>
</evidence>
<dbReference type="PRINTS" id="PR00783">
    <property type="entry name" value="MINTRINSICP"/>
</dbReference>
<feature type="transmembrane region" description="Helical" evidence="8">
    <location>
        <begin position="108"/>
        <end position="127"/>
    </location>
</feature>
<evidence type="ECO:0000256" key="4">
    <source>
        <dbReference type="ARBA" id="ARBA00022989"/>
    </source>
</evidence>
<sequence>MRKCVAEFIGTLFLVLTIAAAVLTKAPLAPLAIGGVLMVMVYAGGHVSGAHYNPAVTLAVLLRGRITAADAATYVVAQFVGGAVGALIARWVVDPDKVTALSLSGRQLGAALLVEVLFTFALAYVVLNVATSSSHPDNSFYGLAIGFTVLAGAIAVGGISGGAFNPAVAMGGSIAGLFSWSSLWIYLLSQVVGSVLAAVAFLALNPHERGVQVTESGAEPDAAPGAEAPASHLASP</sequence>
<keyword evidence="5 8" id="KW-0472">Membrane</keyword>
<feature type="transmembrane region" description="Helical" evidence="8">
    <location>
        <begin position="139"/>
        <end position="163"/>
    </location>
</feature>
<dbReference type="SUPFAM" id="SSF81338">
    <property type="entry name" value="Aquaporin-like"/>
    <property type="match status" value="1"/>
</dbReference>